<comment type="caution">
    <text evidence="1">The sequence shown here is derived from an EMBL/GenBank/DDBJ whole genome shotgun (WGS) entry which is preliminary data.</text>
</comment>
<evidence type="ECO:0000313" key="1">
    <source>
        <dbReference type="EMBL" id="EKC52458.1"/>
    </source>
</evidence>
<protein>
    <submittedName>
        <fullName evidence="1">Uncharacterized protein</fullName>
    </submittedName>
</protein>
<organism evidence="1">
    <name type="scientific">human gut metagenome</name>
    <dbReference type="NCBI Taxonomy" id="408170"/>
    <lineage>
        <taxon>unclassified sequences</taxon>
        <taxon>metagenomes</taxon>
        <taxon>organismal metagenomes</taxon>
    </lineage>
</organism>
<dbReference type="EMBL" id="AJWY01011544">
    <property type="protein sequence ID" value="EKC52458.1"/>
    <property type="molecule type" value="Genomic_DNA"/>
</dbReference>
<reference evidence="1" key="1">
    <citation type="journal article" date="2013" name="Environ. Microbiol.">
        <title>Microbiota from the distal guts of lean and obese adolescents exhibit partial functional redundancy besides clear differences in community structure.</title>
        <authorList>
            <person name="Ferrer M."/>
            <person name="Ruiz A."/>
            <person name="Lanza F."/>
            <person name="Haange S.B."/>
            <person name="Oberbach A."/>
            <person name="Till H."/>
            <person name="Bargiela R."/>
            <person name="Campoy C."/>
            <person name="Segura M.T."/>
            <person name="Richter M."/>
            <person name="von Bergen M."/>
            <person name="Seifert J."/>
            <person name="Suarez A."/>
        </authorList>
    </citation>
    <scope>NUCLEOTIDE SEQUENCE</scope>
</reference>
<gene>
    <name evidence="1" type="ORF">LEA_16881</name>
</gene>
<name>K1S4K9_9ZZZZ</name>
<accession>K1S4K9</accession>
<dbReference type="AlphaFoldDB" id="K1S4K9"/>
<proteinExistence type="predicted"/>
<sequence>MDKEMMAGINEYPLEYRRMIYKRIEAATGESAEKIEKAYFKKLEKILKRGVIKDREEYELVHSRIDELVHNTPEDDPARKDLPELERIFMNYAIGE</sequence>